<evidence type="ECO:0000313" key="1">
    <source>
        <dbReference type="EMBL" id="KAJ1169627.1"/>
    </source>
</evidence>
<gene>
    <name evidence="1" type="ORF">NDU88_001518</name>
</gene>
<evidence type="ECO:0000313" key="2">
    <source>
        <dbReference type="Proteomes" id="UP001066276"/>
    </source>
</evidence>
<accession>A0AAV7SZG6</accession>
<name>A0AAV7SZG6_PLEWA</name>
<dbReference type="Proteomes" id="UP001066276">
    <property type="component" value="Chromosome 4_1"/>
</dbReference>
<dbReference type="AlphaFoldDB" id="A0AAV7SZG6"/>
<comment type="caution">
    <text evidence="1">The sequence shown here is derived from an EMBL/GenBank/DDBJ whole genome shotgun (WGS) entry which is preliminary data.</text>
</comment>
<reference evidence="1" key="1">
    <citation type="journal article" date="2022" name="bioRxiv">
        <title>Sequencing and chromosome-scale assembly of the giantPleurodeles waltlgenome.</title>
        <authorList>
            <person name="Brown T."/>
            <person name="Elewa A."/>
            <person name="Iarovenko S."/>
            <person name="Subramanian E."/>
            <person name="Araus A.J."/>
            <person name="Petzold A."/>
            <person name="Susuki M."/>
            <person name="Suzuki K.-i.T."/>
            <person name="Hayashi T."/>
            <person name="Toyoda A."/>
            <person name="Oliveira C."/>
            <person name="Osipova E."/>
            <person name="Leigh N.D."/>
            <person name="Simon A."/>
            <person name="Yun M.H."/>
        </authorList>
    </citation>
    <scope>NUCLEOTIDE SEQUENCE</scope>
    <source>
        <strain evidence="1">20211129_DDA</strain>
        <tissue evidence="1">Liver</tissue>
    </source>
</reference>
<sequence>MPRYHESLVIKNKCAWCRCGDERLRVKRPGRVPGARGSGRIHLHIVPSQSAIFRVGRFRRVPLTHAWMKMHLPP</sequence>
<organism evidence="1 2">
    <name type="scientific">Pleurodeles waltl</name>
    <name type="common">Iberian ribbed newt</name>
    <dbReference type="NCBI Taxonomy" id="8319"/>
    <lineage>
        <taxon>Eukaryota</taxon>
        <taxon>Metazoa</taxon>
        <taxon>Chordata</taxon>
        <taxon>Craniata</taxon>
        <taxon>Vertebrata</taxon>
        <taxon>Euteleostomi</taxon>
        <taxon>Amphibia</taxon>
        <taxon>Batrachia</taxon>
        <taxon>Caudata</taxon>
        <taxon>Salamandroidea</taxon>
        <taxon>Salamandridae</taxon>
        <taxon>Pleurodelinae</taxon>
        <taxon>Pleurodeles</taxon>
    </lineage>
</organism>
<protein>
    <submittedName>
        <fullName evidence="1">Uncharacterized protein</fullName>
    </submittedName>
</protein>
<keyword evidence="2" id="KW-1185">Reference proteome</keyword>
<dbReference type="EMBL" id="JANPWB010000007">
    <property type="protein sequence ID" value="KAJ1169627.1"/>
    <property type="molecule type" value="Genomic_DNA"/>
</dbReference>
<proteinExistence type="predicted"/>